<dbReference type="GeneID" id="14538819"/>
<sequence>MDFGYESNHFSNAIELEDTKDESHTHDVENLHFNGDNANCFSVEPHSNINFNSAEWEYLQIAQQSLQHQTSHNSGLEISFSISNHTLQSLRPTFSTEYDTDNTDLLGMFDSQNPSNLNLPTNQNYLSSDSLLNSSTNAYKANQEFTFEHHLDSTYWEYLLEKENMLHDGDDISNVNTSGKSNVEYNEDDKADEGPRNRGIQSAFCSTCTIEDEDLAGSSIHYNQNKNIMQYNSNDEVEDHCRDEDCVWDERLSYEGQSRAEDANFFGDPITLQLSVAPSRTSPQPVQPRRNGDKYITAPIYEWPDDETTGSTKYHNKMKVRLSTLEPKCVSDAVLKTVRDEFVIQDSFLNGESPPSPQVPESIKKRSDRDVEWTPLSVYKAYTNIKSPTNGKESYNRLVPYSSCIGTLNYRPKDHAAWKRAPNRR</sequence>
<evidence type="ECO:0000313" key="2">
    <source>
        <dbReference type="EMBL" id="CCG22311.1"/>
    </source>
</evidence>
<dbReference type="HOGENOM" id="CLU_035518_0_0_1"/>
<proteinExistence type="predicted"/>
<dbReference type="OrthoDB" id="4096135at2759"/>
<evidence type="ECO:0000256" key="1">
    <source>
        <dbReference type="SAM" id="MobiDB-lite"/>
    </source>
</evidence>
<feature type="region of interest" description="Disordered" evidence="1">
    <location>
        <begin position="170"/>
        <end position="198"/>
    </location>
</feature>
<keyword evidence="3" id="KW-1185">Reference proteome</keyword>
<dbReference type="EMBL" id="HE681720">
    <property type="protein sequence ID" value="CCG22311.1"/>
    <property type="molecule type" value="Genomic_DNA"/>
</dbReference>
<dbReference type="eggNOG" id="ENOG502RQED">
    <property type="taxonomic scope" value="Eukaryota"/>
</dbReference>
<evidence type="ECO:0000313" key="3">
    <source>
        <dbReference type="Proteomes" id="UP000005018"/>
    </source>
</evidence>
<dbReference type="Proteomes" id="UP000005018">
    <property type="component" value="Chromosome 2"/>
</dbReference>
<name>H8WZW6_CANO9</name>
<dbReference type="RefSeq" id="XP_003867748.1">
    <property type="nucleotide sequence ID" value="XM_003867700.1"/>
</dbReference>
<dbReference type="KEGG" id="cot:CORT_0B06020"/>
<reference evidence="2 3" key="1">
    <citation type="journal article" date="2012" name="PLoS ONE">
        <title>Sequence and analysis of the genome of the pathogenic yeast Candida orthopsilosis.</title>
        <authorList>
            <person name="Riccombeni A."/>
            <person name="Vidanes G."/>
            <person name="Proux-Wera E."/>
            <person name="Wolfe K.H."/>
            <person name="Butler G."/>
        </authorList>
    </citation>
    <scope>NUCLEOTIDE SEQUENCE [LARGE SCALE GENOMIC DNA]</scope>
    <source>
        <strain evidence="2 3">Co 90-125</strain>
    </source>
</reference>
<dbReference type="AlphaFoldDB" id="H8WZW6"/>
<organism evidence="2 3">
    <name type="scientific">Candida orthopsilosis (strain 90-125)</name>
    <name type="common">Yeast</name>
    <dbReference type="NCBI Taxonomy" id="1136231"/>
    <lineage>
        <taxon>Eukaryota</taxon>
        <taxon>Fungi</taxon>
        <taxon>Dikarya</taxon>
        <taxon>Ascomycota</taxon>
        <taxon>Saccharomycotina</taxon>
        <taxon>Pichiomycetes</taxon>
        <taxon>Debaryomycetaceae</taxon>
        <taxon>Candida/Lodderomyces clade</taxon>
        <taxon>Candida</taxon>
    </lineage>
</organism>
<accession>H8WZW6</accession>
<gene>
    <name evidence="2" type="ORF">CORT_0B06020</name>
</gene>
<feature type="compositionally biased region" description="Polar residues" evidence="1">
    <location>
        <begin position="173"/>
        <end position="184"/>
    </location>
</feature>
<protein>
    <submittedName>
        <fullName evidence="2">Fgr12 protein lacking a homolog in S. cerevisiae</fullName>
    </submittedName>
</protein>